<reference evidence="1" key="1">
    <citation type="submission" date="2015-12" db="EMBL/GenBank/DDBJ databases">
        <title>Update maize B73 reference genome by single molecule sequencing technologies.</title>
        <authorList>
            <consortium name="Maize Genome Sequencing Project"/>
            <person name="Ware D."/>
        </authorList>
    </citation>
    <scope>NUCLEOTIDE SEQUENCE</scope>
    <source>
        <tissue evidence="1">Seedling</tissue>
    </source>
</reference>
<proteinExistence type="predicted"/>
<dbReference type="EMBL" id="CM000784">
    <property type="protein sequence ID" value="AQK95966.1"/>
    <property type="molecule type" value="Genomic_DNA"/>
</dbReference>
<gene>
    <name evidence="1" type="ORF">ZEAMMB73_Zm00001d011152</name>
</gene>
<keyword evidence="1" id="KW-0687">Ribonucleoprotein</keyword>
<dbReference type="EMBL" id="CM000784">
    <property type="protein sequence ID" value="AQK95929.1"/>
    <property type="molecule type" value="Genomic_DNA"/>
</dbReference>
<evidence type="ECO:0000313" key="1">
    <source>
        <dbReference type="EMBL" id="AQK95929.1"/>
    </source>
</evidence>
<protein>
    <submittedName>
        <fullName evidence="1">40S ribosomal protein S4-3</fullName>
    </submittedName>
</protein>
<keyword evidence="1" id="KW-0689">Ribosomal protein</keyword>
<dbReference type="EMBL" id="CM000784">
    <property type="protein sequence ID" value="AQK95933.1"/>
    <property type="molecule type" value="Genomic_DNA"/>
</dbReference>
<accession>A0A1D6FX15</accession>
<dbReference type="AlphaFoldDB" id="A0A1D6FX15"/>
<name>A0A1D6FX15_MAIZE</name>
<dbReference type="EMBL" id="CM000784">
    <property type="protein sequence ID" value="AQK96001.1"/>
    <property type="molecule type" value="Genomic_DNA"/>
</dbReference>
<sequence>MINSKCVIVMGSKLASVCSYKYDYSFVFYTSSLVNCYTSSLVNFQRSSELFRVPCLFTNHPLCQSSLKICFPHRLPFVSKSALLGDSEFVLDAKVPCWLWRGQLKVGGLTMFVVFDMLYGCSDVYQWWVKIATRLI</sequence>
<dbReference type="GO" id="GO:0005840">
    <property type="term" value="C:ribosome"/>
    <property type="evidence" value="ECO:0007669"/>
    <property type="project" value="UniProtKB-KW"/>
</dbReference>
<organism evidence="1">
    <name type="scientific">Zea mays</name>
    <name type="common">Maize</name>
    <dbReference type="NCBI Taxonomy" id="4577"/>
    <lineage>
        <taxon>Eukaryota</taxon>
        <taxon>Viridiplantae</taxon>
        <taxon>Streptophyta</taxon>
        <taxon>Embryophyta</taxon>
        <taxon>Tracheophyta</taxon>
        <taxon>Spermatophyta</taxon>
        <taxon>Magnoliopsida</taxon>
        <taxon>Liliopsida</taxon>
        <taxon>Poales</taxon>
        <taxon>Poaceae</taxon>
        <taxon>PACMAD clade</taxon>
        <taxon>Panicoideae</taxon>
        <taxon>Andropogonodae</taxon>
        <taxon>Andropogoneae</taxon>
        <taxon>Tripsacinae</taxon>
        <taxon>Zea</taxon>
    </lineage>
</organism>